<gene>
    <name evidence="2" type="ORF">BXY45_10916</name>
</gene>
<keyword evidence="1" id="KW-1133">Transmembrane helix</keyword>
<protein>
    <recommendedName>
        <fullName evidence="4">DUF1772 domain-containing protein</fullName>
    </recommendedName>
</protein>
<feature type="transmembrane region" description="Helical" evidence="1">
    <location>
        <begin position="136"/>
        <end position="153"/>
    </location>
</feature>
<sequence>MESLAIVLLVAATALHLGFQLVVTLLVYPVLLADGTEQDDDGDGRGEGRWRRAHDLHRRRITPVVGLVYGPLAIACAWVLLVGAPTGWRGVAALLAVAAVVVVVLITATTAGPAHGQLASRGRSEALVRRLRRADAARLAGAAVAAVAALLAAV</sequence>
<feature type="transmembrane region" description="Helical" evidence="1">
    <location>
        <begin position="6"/>
        <end position="28"/>
    </location>
</feature>
<evidence type="ECO:0000313" key="2">
    <source>
        <dbReference type="EMBL" id="PWJ53937.1"/>
    </source>
</evidence>
<evidence type="ECO:0000256" key="1">
    <source>
        <dbReference type="SAM" id="Phobius"/>
    </source>
</evidence>
<keyword evidence="1" id="KW-0472">Membrane</keyword>
<evidence type="ECO:0008006" key="4">
    <source>
        <dbReference type="Google" id="ProtNLM"/>
    </source>
</evidence>
<dbReference type="EMBL" id="QGDQ01000009">
    <property type="protein sequence ID" value="PWJ53937.1"/>
    <property type="molecule type" value="Genomic_DNA"/>
</dbReference>
<feature type="transmembrane region" description="Helical" evidence="1">
    <location>
        <begin position="93"/>
        <end position="115"/>
    </location>
</feature>
<feature type="transmembrane region" description="Helical" evidence="1">
    <location>
        <begin position="61"/>
        <end position="81"/>
    </location>
</feature>
<name>A0A316AV11_9ACTN</name>
<organism evidence="2 3">
    <name type="scientific">Quadrisphaera granulorum</name>
    <dbReference type="NCBI Taxonomy" id="317664"/>
    <lineage>
        <taxon>Bacteria</taxon>
        <taxon>Bacillati</taxon>
        <taxon>Actinomycetota</taxon>
        <taxon>Actinomycetes</taxon>
        <taxon>Kineosporiales</taxon>
        <taxon>Kineosporiaceae</taxon>
        <taxon>Quadrisphaera</taxon>
    </lineage>
</organism>
<dbReference type="AlphaFoldDB" id="A0A316AV11"/>
<keyword evidence="3" id="KW-1185">Reference proteome</keyword>
<reference evidence="2 3" key="1">
    <citation type="submission" date="2018-03" db="EMBL/GenBank/DDBJ databases">
        <title>Genomic Encyclopedia of Archaeal and Bacterial Type Strains, Phase II (KMG-II): from individual species to whole genera.</title>
        <authorList>
            <person name="Goeker M."/>
        </authorList>
    </citation>
    <scope>NUCLEOTIDE SEQUENCE [LARGE SCALE GENOMIC DNA]</scope>
    <source>
        <strain evidence="2 3">DSM 44889</strain>
    </source>
</reference>
<accession>A0A316AV11</accession>
<dbReference type="Proteomes" id="UP000245469">
    <property type="component" value="Unassembled WGS sequence"/>
</dbReference>
<keyword evidence="1" id="KW-0812">Transmembrane</keyword>
<proteinExistence type="predicted"/>
<comment type="caution">
    <text evidence="2">The sequence shown here is derived from an EMBL/GenBank/DDBJ whole genome shotgun (WGS) entry which is preliminary data.</text>
</comment>
<evidence type="ECO:0000313" key="3">
    <source>
        <dbReference type="Proteomes" id="UP000245469"/>
    </source>
</evidence>